<keyword evidence="2" id="KW-1185">Reference proteome</keyword>
<organism evidence="1 2">
    <name type="scientific">Planctobacterium marinum</name>
    <dbReference type="NCBI Taxonomy" id="1631968"/>
    <lineage>
        <taxon>Bacteria</taxon>
        <taxon>Pseudomonadati</taxon>
        <taxon>Pseudomonadota</taxon>
        <taxon>Gammaproteobacteria</taxon>
        <taxon>Alteromonadales</taxon>
        <taxon>Alteromonadaceae</taxon>
        <taxon>Planctobacterium</taxon>
    </lineage>
</organism>
<dbReference type="AlphaFoldDB" id="A0AA48HH11"/>
<proteinExistence type="predicted"/>
<dbReference type="SUPFAM" id="SSF52058">
    <property type="entry name" value="L domain-like"/>
    <property type="match status" value="1"/>
</dbReference>
<reference evidence="1" key="1">
    <citation type="submission" date="2023-01" db="EMBL/GenBank/DDBJ databases">
        <title>Complete genome sequence of Planctobacterium marinum strain Dej080120_11.</title>
        <authorList>
            <person name="Ueki S."/>
            <person name="Maruyama F."/>
        </authorList>
    </citation>
    <scope>NUCLEOTIDE SEQUENCE</scope>
    <source>
        <strain evidence="1">Dej080120_11</strain>
    </source>
</reference>
<sequence>MSNFEIRQDENGIGKVLILKGTWSDDIGIYMRDNDIFALRLTDSFGFKGHDISFLSELSFLRSLELYCWEAKGVKVIESLSQLEVLGLQYKSTQKIDLSAFSELRVALVTWSKGLASLLELTSIEKLNIQNYPHCNLKPISSMAALKQLYLTSRKLESLTGIEQFSRLELLDLYNCPYLTSLAGTEHCQKLKTIEIEACNRVSA</sequence>
<dbReference type="KEGG" id="pmaw:MACH26_06900"/>
<dbReference type="InterPro" id="IPR032675">
    <property type="entry name" value="LRR_dom_sf"/>
</dbReference>
<name>A0AA48HH11_9ALTE</name>
<dbReference type="RefSeq" id="WP_338291135.1">
    <property type="nucleotide sequence ID" value="NZ_AP027272.1"/>
</dbReference>
<dbReference type="Gene3D" id="3.80.10.10">
    <property type="entry name" value="Ribonuclease Inhibitor"/>
    <property type="match status" value="1"/>
</dbReference>
<dbReference type="Proteomes" id="UP001333710">
    <property type="component" value="Chromosome"/>
</dbReference>
<gene>
    <name evidence="1" type="ORF">MACH26_06900</name>
</gene>
<evidence type="ECO:0000313" key="1">
    <source>
        <dbReference type="EMBL" id="BDX05169.1"/>
    </source>
</evidence>
<dbReference type="EMBL" id="AP027272">
    <property type="protein sequence ID" value="BDX05169.1"/>
    <property type="molecule type" value="Genomic_DNA"/>
</dbReference>
<protein>
    <submittedName>
        <fullName evidence="1">Uncharacterized protein</fullName>
    </submittedName>
</protein>
<evidence type="ECO:0000313" key="2">
    <source>
        <dbReference type="Proteomes" id="UP001333710"/>
    </source>
</evidence>
<accession>A0AA48HH11</accession>